<dbReference type="Proteomes" id="UP000294547">
    <property type="component" value="Unassembled WGS sequence"/>
</dbReference>
<feature type="signal peptide" evidence="2">
    <location>
        <begin position="1"/>
        <end position="28"/>
    </location>
</feature>
<dbReference type="EMBL" id="SNXY01000012">
    <property type="protein sequence ID" value="TDP81457.1"/>
    <property type="molecule type" value="Genomic_DNA"/>
</dbReference>
<protein>
    <submittedName>
        <fullName evidence="4">Lipopolysaccharide export system protein LptA</fullName>
    </submittedName>
</protein>
<evidence type="ECO:0000256" key="2">
    <source>
        <dbReference type="SAM" id="SignalP"/>
    </source>
</evidence>
<dbReference type="GO" id="GO:0017089">
    <property type="term" value="F:glycolipid transfer activity"/>
    <property type="evidence" value="ECO:0007669"/>
    <property type="project" value="TreeGrafter"/>
</dbReference>
<dbReference type="GO" id="GO:0030288">
    <property type="term" value="C:outer membrane-bounded periplasmic space"/>
    <property type="evidence" value="ECO:0007669"/>
    <property type="project" value="TreeGrafter"/>
</dbReference>
<comment type="caution">
    <text evidence="4">The sequence shown here is derived from an EMBL/GenBank/DDBJ whole genome shotgun (WGS) entry which is preliminary data.</text>
</comment>
<feature type="domain" description="Organic solvent tolerance-like N-terminal" evidence="3">
    <location>
        <begin position="56"/>
        <end position="173"/>
    </location>
</feature>
<evidence type="ECO:0000259" key="3">
    <source>
        <dbReference type="Pfam" id="PF03968"/>
    </source>
</evidence>
<keyword evidence="5" id="KW-1185">Reference proteome</keyword>
<dbReference type="InterPro" id="IPR052037">
    <property type="entry name" value="LPS_export_LptA"/>
</dbReference>
<dbReference type="Pfam" id="PF03968">
    <property type="entry name" value="LptD_N"/>
    <property type="match status" value="1"/>
</dbReference>
<reference evidence="4 5" key="1">
    <citation type="submission" date="2019-03" db="EMBL/GenBank/DDBJ databases">
        <title>Genomic Encyclopedia of Type Strains, Phase IV (KMG-IV): sequencing the most valuable type-strain genomes for metagenomic binning, comparative biology and taxonomic classification.</title>
        <authorList>
            <person name="Goeker M."/>
        </authorList>
    </citation>
    <scope>NUCLEOTIDE SEQUENCE [LARGE SCALE GENOMIC DNA]</scope>
    <source>
        <strain evidence="4 5">DSM 102969</strain>
    </source>
</reference>
<keyword evidence="1 2" id="KW-0732">Signal</keyword>
<proteinExistence type="predicted"/>
<organism evidence="4 5">
    <name type="scientific">Oharaeibacter diazotrophicus</name>
    <dbReference type="NCBI Taxonomy" id="1920512"/>
    <lineage>
        <taxon>Bacteria</taxon>
        <taxon>Pseudomonadati</taxon>
        <taxon>Pseudomonadota</taxon>
        <taxon>Alphaproteobacteria</taxon>
        <taxon>Hyphomicrobiales</taxon>
        <taxon>Pleomorphomonadaceae</taxon>
        <taxon>Oharaeibacter</taxon>
    </lineage>
</organism>
<name>A0A4R6R7C2_9HYPH</name>
<dbReference type="PANTHER" id="PTHR36504:SF1">
    <property type="entry name" value="LIPOPOLYSACCHARIDE EXPORT SYSTEM PROTEIN LPTA"/>
    <property type="match status" value="1"/>
</dbReference>
<accession>A0A4R6R7C2</accession>
<dbReference type="GO" id="GO:0015920">
    <property type="term" value="P:lipopolysaccharide transport"/>
    <property type="evidence" value="ECO:0007669"/>
    <property type="project" value="TreeGrafter"/>
</dbReference>
<evidence type="ECO:0000256" key="1">
    <source>
        <dbReference type="ARBA" id="ARBA00022729"/>
    </source>
</evidence>
<gene>
    <name evidence="4" type="ORF">EDD54_4325</name>
</gene>
<dbReference type="PANTHER" id="PTHR36504">
    <property type="entry name" value="LIPOPOLYSACCHARIDE EXPORT SYSTEM PROTEIN LPTA"/>
    <property type="match status" value="1"/>
</dbReference>
<evidence type="ECO:0000313" key="4">
    <source>
        <dbReference type="EMBL" id="TDP81457.1"/>
    </source>
</evidence>
<dbReference type="Gene3D" id="2.60.450.10">
    <property type="entry name" value="Lipopolysaccharide (LPS) transport protein A like domain"/>
    <property type="match status" value="1"/>
</dbReference>
<evidence type="ECO:0000313" key="5">
    <source>
        <dbReference type="Proteomes" id="UP000294547"/>
    </source>
</evidence>
<dbReference type="InterPro" id="IPR005653">
    <property type="entry name" value="OstA-like_N"/>
</dbReference>
<dbReference type="AlphaFoldDB" id="A0A4R6R7C2"/>
<dbReference type="GO" id="GO:0009279">
    <property type="term" value="C:cell outer membrane"/>
    <property type="evidence" value="ECO:0007669"/>
    <property type="project" value="TreeGrafter"/>
</dbReference>
<feature type="chain" id="PRO_5020615725" evidence="2">
    <location>
        <begin position="29"/>
        <end position="198"/>
    </location>
</feature>
<sequence length="198" mass="20621">MTLRSRLARHGLAAALAATMALCGAASAEERKSGAATLPNGYQGLGVSSTDPIQFEAESLEVREQESLAIFSGNVVVRQKQTVLKTEKLTVFYEKDPGAAGGAGGDPTQGGQQVRRLEASGKVLVTSGPQTASGDNAVFDTKENTIVVTGNVVLTQGDNVIRGPKLIIDIDSGQAKMAGGRVQMLIEPNSLKQQPTSN</sequence>
<dbReference type="RefSeq" id="WP_207620484.1">
    <property type="nucleotide sequence ID" value="NZ_BSPM01000002.1"/>
</dbReference>